<dbReference type="InterPro" id="IPR000462">
    <property type="entry name" value="CDP-OH_P_trans"/>
</dbReference>
<evidence type="ECO:0000256" key="1">
    <source>
        <dbReference type="ARBA" id="ARBA00022679"/>
    </source>
</evidence>
<dbReference type="InterPro" id="IPR043130">
    <property type="entry name" value="CDP-OH_PTrfase_TM_dom"/>
</dbReference>
<keyword evidence="4" id="KW-1133">Transmembrane helix</keyword>
<feature type="transmembrane region" description="Helical" evidence="4">
    <location>
        <begin position="478"/>
        <end position="498"/>
    </location>
</feature>
<evidence type="ECO:0000256" key="2">
    <source>
        <dbReference type="RuleBase" id="RU003750"/>
    </source>
</evidence>
<evidence type="ECO:0000313" key="5">
    <source>
        <dbReference type="EMBL" id="PZG36174.1"/>
    </source>
</evidence>
<dbReference type="Pfam" id="PF01066">
    <property type="entry name" value="CDP-OH_P_transf"/>
    <property type="match status" value="1"/>
</dbReference>
<dbReference type="Proteomes" id="UP000248544">
    <property type="component" value="Unassembled WGS sequence"/>
</dbReference>
<keyword evidence="1 2" id="KW-0808">Transferase</keyword>
<dbReference type="EMBL" id="POUA01000266">
    <property type="protein sequence ID" value="PZG36174.1"/>
    <property type="molecule type" value="Genomic_DNA"/>
</dbReference>
<feature type="transmembrane region" description="Helical" evidence="4">
    <location>
        <begin position="356"/>
        <end position="386"/>
    </location>
</feature>
<dbReference type="PROSITE" id="PS00379">
    <property type="entry name" value="CDP_ALCOHOL_P_TRANSF"/>
    <property type="match status" value="1"/>
</dbReference>
<comment type="similarity">
    <text evidence="2">Belongs to the CDP-alcohol phosphatidyltransferase class-I family.</text>
</comment>
<feature type="transmembrane region" description="Helical" evidence="4">
    <location>
        <begin position="288"/>
        <end position="306"/>
    </location>
</feature>
<dbReference type="GO" id="GO:0016780">
    <property type="term" value="F:phosphotransferase activity, for other substituted phosphate groups"/>
    <property type="evidence" value="ECO:0007669"/>
    <property type="project" value="InterPro"/>
</dbReference>
<evidence type="ECO:0000313" key="6">
    <source>
        <dbReference type="Proteomes" id="UP000248544"/>
    </source>
</evidence>
<dbReference type="GO" id="GO:0016020">
    <property type="term" value="C:membrane"/>
    <property type="evidence" value="ECO:0007669"/>
    <property type="project" value="InterPro"/>
</dbReference>
<evidence type="ECO:0000256" key="4">
    <source>
        <dbReference type="SAM" id="Phobius"/>
    </source>
</evidence>
<keyword evidence="4" id="KW-0472">Membrane</keyword>
<keyword evidence="4" id="KW-0812">Transmembrane</keyword>
<reference evidence="5 6" key="1">
    <citation type="submission" date="2018-01" db="EMBL/GenBank/DDBJ databases">
        <title>Draft genome sequence of Sphaerisporangium sp. 7K107.</title>
        <authorList>
            <person name="Sahin N."/>
            <person name="Saygin H."/>
            <person name="Ay H."/>
        </authorList>
    </citation>
    <scope>NUCLEOTIDE SEQUENCE [LARGE SCALE GENOMIC DNA]</scope>
    <source>
        <strain evidence="5 6">7K107</strain>
    </source>
</reference>
<feature type="region of interest" description="Disordered" evidence="3">
    <location>
        <begin position="404"/>
        <end position="434"/>
    </location>
</feature>
<dbReference type="AlphaFoldDB" id="A0A2W2HAI0"/>
<organism evidence="5 6">
    <name type="scientific">Spongiactinospora gelatinilytica</name>
    <dbReference type="NCBI Taxonomy" id="2666298"/>
    <lineage>
        <taxon>Bacteria</taxon>
        <taxon>Bacillati</taxon>
        <taxon>Actinomycetota</taxon>
        <taxon>Actinomycetes</taxon>
        <taxon>Streptosporangiales</taxon>
        <taxon>Streptosporangiaceae</taxon>
        <taxon>Spongiactinospora</taxon>
    </lineage>
</organism>
<protein>
    <submittedName>
        <fullName evidence="5">CDP-alcohol phosphatidyltransferase family protein</fullName>
    </submittedName>
</protein>
<dbReference type="Gene3D" id="1.20.120.1760">
    <property type="match status" value="1"/>
</dbReference>
<dbReference type="GO" id="GO:0008654">
    <property type="term" value="P:phospholipid biosynthetic process"/>
    <property type="evidence" value="ECO:0007669"/>
    <property type="project" value="InterPro"/>
</dbReference>
<sequence length="502" mass="51640">MPPSAPSPPAETSGGHRPSRAAAVVLATTPAARSVLTDGTVLDRLAGQLDTLPVRDVHVVARTAVAVGPGAADGARGLVDDLRSVAKVARASSGPVAVLPGDLVAHREALAMLLEHPARDTAALVAADGGDGGPLRPPVRVERGRVAAAGSSYHRVVESNGTFRGVLQVGEADLGGLAGVAEELADHVQGGRLGTVSGAEVGDLILVGLVRAGVPVRAAMLGPLRCDRVTGPGQAADAVRRLAEVDETAARLDAAIKSDDGFVATHLVSSWSAWPVRLCARLSLTPNAVTGTSLGLAALAAVWFSAGERPAMLAGAGLVLLSFVLDCVDGQLARFTRAFSPLGAWLDAISDRAKEYLVYVGLAAGYTGAVGLPGGIWALAVSALALQTLRHTIDFSFKASAAEAGRAQPERPRSLADPGDVPPQPPPPSDRRSPLVRLSRRFDQGAVRWLRKIVVLPIGERMALIAVTAGLFDARVTFLALLGWGGLATLYTVTGRVARSVS</sequence>
<gene>
    <name evidence="5" type="ORF">C1I98_27235</name>
</gene>
<name>A0A2W2HAI0_9ACTN</name>
<accession>A0A2W2HAI0</accession>
<comment type="caution">
    <text evidence="5">The sequence shown here is derived from an EMBL/GenBank/DDBJ whole genome shotgun (WGS) entry which is preliminary data.</text>
</comment>
<keyword evidence="6" id="KW-1185">Reference proteome</keyword>
<proteinExistence type="inferred from homology"/>
<dbReference type="InterPro" id="IPR048254">
    <property type="entry name" value="CDP_ALCOHOL_P_TRANSF_CS"/>
</dbReference>
<evidence type="ECO:0000256" key="3">
    <source>
        <dbReference type="SAM" id="MobiDB-lite"/>
    </source>
</evidence>